<dbReference type="SUPFAM" id="SSF53850">
    <property type="entry name" value="Periplasmic binding protein-like II"/>
    <property type="match status" value="1"/>
</dbReference>
<dbReference type="Pfam" id="PF00497">
    <property type="entry name" value="SBP_bac_3"/>
    <property type="match status" value="1"/>
</dbReference>
<evidence type="ECO:0000259" key="3">
    <source>
        <dbReference type="SMART" id="SM00062"/>
    </source>
</evidence>
<dbReference type="CDD" id="cd01004">
    <property type="entry name" value="PBP2_MidA_like"/>
    <property type="match status" value="1"/>
</dbReference>
<evidence type="ECO:0000313" key="5">
    <source>
        <dbReference type="Proteomes" id="UP000655366"/>
    </source>
</evidence>
<feature type="signal peptide" evidence="2">
    <location>
        <begin position="1"/>
        <end position="28"/>
    </location>
</feature>
<dbReference type="EMBL" id="JADNYM010000025">
    <property type="protein sequence ID" value="MBG0741077.1"/>
    <property type="molecule type" value="Genomic_DNA"/>
</dbReference>
<sequence>MIQIYTRTAKLASAKFAALGIVICLATAGCTSASQSGAGAPSGPGSFSADSVPKDENLASMLPANIKAKGALDIGTGTGYAPAEFTGGNDGQTSMGYGIDFGKAIAATLGLEAKFHVAAFPSILPGLGAKYDVAIASLGITPERLQAVNMVSYFNAGVLWAVQKGNPKHFSMDDVCGKTVGVQTGTIEEEPDLTNRSKACVDAGNAPINVISLKTQADVTTRLTNGGVDAMLADSPITYYAISQTGQQLEPLGDVYDAAIQGIAVAKSDVDMANLVAKVINKLIKDGDYKKILDTWNNAPGGITEAVVNPKPGA</sequence>
<evidence type="ECO:0000256" key="1">
    <source>
        <dbReference type="ARBA" id="ARBA00022729"/>
    </source>
</evidence>
<dbReference type="Proteomes" id="UP000655366">
    <property type="component" value="Unassembled WGS sequence"/>
</dbReference>
<keyword evidence="1 2" id="KW-0732">Signal</keyword>
<dbReference type="InterPro" id="IPR001638">
    <property type="entry name" value="Solute-binding_3/MltF_N"/>
</dbReference>
<comment type="caution">
    <text evidence="4">The sequence shown here is derived from an EMBL/GenBank/DDBJ whole genome shotgun (WGS) entry which is preliminary data.</text>
</comment>
<feature type="domain" description="Solute-binding protein family 3/N-terminal" evidence="3">
    <location>
        <begin position="71"/>
        <end position="300"/>
    </location>
</feature>
<accession>A0A931CQA9</accession>
<dbReference type="AlphaFoldDB" id="A0A931CQA9"/>
<dbReference type="PROSITE" id="PS51257">
    <property type="entry name" value="PROKAR_LIPOPROTEIN"/>
    <property type="match status" value="1"/>
</dbReference>
<dbReference type="Gene3D" id="3.40.190.10">
    <property type="entry name" value="Periplasmic binding protein-like II"/>
    <property type="match status" value="2"/>
</dbReference>
<feature type="chain" id="PRO_5039592831" evidence="2">
    <location>
        <begin position="29"/>
        <end position="314"/>
    </location>
</feature>
<organism evidence="4 5">
    <name type="scientific">Arthrobacter terrae</name>
    <dbReference type="NCBI Taxonomy" id="2935737"/>
    <lineage>
        <taxon>Bacteria</taxon>
        <taxon>Bacillati</taxon>
        <taxon>Actinomycetota</taxon>
        <taxon>Actinomycetes</taxon>
        <taxon>Micrococcales</taxon>
        <taxon>Micrococcaceae</taxon>
        <taxon>Arthrobacter</taxon>
    </lineage>
</organism>
<keyword evidence="5" id="KW-1185">Reference proteome</keyword>
<name>A0A931CQA9_9MICC</name>
<evidence type="ECO:0000313" key="4">
    <source>
        <dbReference type="EMBL" id="MBG0741077.1"/>
    </source>
</evidence>
<evidence type="ECO:0000256" key="2">
    <source>
        <dbReference type="SAM" id="SignalP"/>
    </source>
</evidence>
<protein>
    <submittedName>
        <fullName evidence="4">ABC transporter substrate-binding protein</fullName>
    </submittedName>
</protein>
<proteinExistence type="predicted"/>
<reference evidence="4 5" key="1">
    <citation type="submission" date="2020-11" db="EMBL/GenBank/DDBJ databases">
        <title>Arthrobacter antarcticus sp. nov., isolated from Antarctic Soil.</title>
        <authorList>
            <person name="Li J."/>
        </authorList>
    </citation>
    <scope>NUCLEOTIDE SEQUENCE [LARGE SCALE GENOMIC DNA]</scope>
    <source>
        <strain evidence="4 5">Z1-20</strain>
    </source>
</reference>
<dbReference type="RefSeq" id="WP_196398014.1">
    <property type="nucleotide sequence ID" value="NZ_JADNYM010000025.1"/>
</dbReference>
<dbReference type="PANTHER" id="PTHR35936">
    <property type="entry name" value="MEMBRANE-BOUND LYTIC MUREIN TRANSGLYCOSYLASE F"/>
    <property type="match status" value="1"/>
</dbReference>
<dbReference type="SMART" id="SM00062">
    <property type="entry name" value="PBPb"/>
    <property type="match status" value="1"/>
</dbReference>
<gene>
    <name evidence="4" type="ORF">IV500_17020</name>
</gene>
<dbReference type="PANTHER" id="PTHR35936:SF17">
    <property type="entry name" value="ARGININE-BINDING EXTRACELLULAR PROTEIN ARTP"/>
    <property type="match status" value="1"/>
</dbReference>